<proteinExistence type="predicted"/>
<sequence length="195" mass="23315">MATAQTFWVMRHGRPDLPRNPLFMTRNEFNQYLAAYDEAALSVQEQDRLQRLYRAYPKVDLVIASDLPRALETAKLFARHDNIIVDPLFREIPVWLPNDSTLFLKQRWPGEFWWSYLRFHWFWDQEPEGRTRSTERAREAISRLEQYQKQGPRLAVVSHAGFLLLLINLLQQEHRVSGRRLPHIGFGLPTLYRWR</sequence>
<dbReference type="SMART" id="SM00855">
    <property type="entry name" value="PGAM"/>
    <property type="match status" value="1"/>
</dbReference>
<evidence type="ECO:0000313" key="2">
    <source>
        <dbReference type="Proteomes" id="UP000242972"/>
    </source>
</evidence>
<organism evidence="1 2">
    <name type="scientific">Sulfobacillus benefaciens</name>
    <dbReference type="NCBI Taxonomy" id="453960"/>
    <lineage>
        <taxon>Bacteria</taxon>
        <taxon>Bacillati</taxon>
        <taxon>Bacillota</taxon>
        <taxon>Clostridia</taxon>
        <taxon>Eubacteriales</taxon>
        <taxon>Clostridiales Family XVII. Incertae Sedis</taxon>
        <taxon>Sulfobacillus</taxon>
    </lineage>
</organism>
<protein>
    <submittedName>
        <fullName evidence="1">Histidine phosphatase family protein</fullName>
    </submittedName>
</protein>
<dbReference type="EMBL" id="PXYW01000008">
    <property type="protein sequence ID" value="PSR34518.1"/>
    <property type="molecule type" value="Genomic_DNA"/>
</dbReference>
<comment type="caution">
    <text evidence="1">The sequence shown here is derived from an EMBL/GenBank/DDBJ whole genome shotgun (WGS) entry which is preliminary data.</text>
</comment>
<evidence type="ECO:0000313" key="1">
    <source>
        <dbReference type="EMBL" id="PSR34518.1"/>
    </source>
</evidence>
<gene>
    <name evidence="1" type="ORF">C7B46_05165</name>
</gene>
<dbReference type="Gene3D" id="3.40.50.1240">
    <property type="entry name" value="Phosphoglycerate mutase-like"/>
    <property type="match status" value="1"/>
</dbReference>
<dbReference type="SUPFAM" id="SSF53254">
    <property type="entry name" value="Phosphoglycerate mutase-like"/>
    <property type="match status" value="1"/>
</dbReference>
<dbReference type="AlphaFoldDB" id="A0A2T2XJA3"/>
<dbReference type="InterPro" id="IPR013078">
    <property type="entry name" value="His_Pase_superF_clade-1"/>
</dbReference>
<dbReference type="CDD" id="cd07040">
    <property type="entry name" value="HP"/>
    <property type="match status" value="1"/>
</dbReference>
<dbReference type="Pfam" id="PF00300">
    <property type="entry name" value="His_Phos_1"/>
    <property type="match status" value="1"/>
</dbReference>
<name>A0A2T2XJA3_9FIRM</name>
<reference evidence="1 2" key="1">
    <citation type="journal article" date="2014" name="BMC Genomics">
        <title>Comparison of environmental and isolate Sulfobacillus genomes reveals diverse carbon, sulfur, nitrogen, and hydrogen metabolisms.</title>
        <authorList>
            <person name="Justice N.B."/>
            <person name="Norman A."/>
            <person name="Brown C.T."/>
            <person name="Singh A."/>
            <person name="Thomas B.C."/>
            <person name="Banfield J.F."/>
        </authorList>
    </citation>
    <scope>NUCLEOTIDE SEQUENCE [LARGE SCALE GENOMIC DNA]</scope>
    <source>
        <strain evidence="1">AMDSBA4</strain>
    </source>
</reference>
<accession>A0A2T2XJA3</accession>
<dbReference type="InterPro" id="IPR029033">
    <property type="entry name" value="His_PPase_superfam"/>
</dbReference>
<dbReference type="Proteomes" id="UP000242972">
    <property type="component" value="Unassembled WGS sequence"/>
</dbReference>